<accession>A0A9P1BGW3</accession>
<comment type="caution">
    <text evidence="1">The sequence shown here is derived from an EMBL/GenBank/DDBJ whole genome shotgun (WGS) entry which is preliminary data.</text>
</comment>
<dbReference type="OrthoDB" id="432720at2759"/>
<dbReference type="Proteomes" id="UP001152797">
    <property type="component" value="Unassembled WGS sequence"/>
</dbReference>
<organism evidence="1">
    <name type="scientific">Cladocopium goreaui</name>
    <dbReference type="NCBI Taxonomy" id="2562237"/>
    <lineage>
        <taxon>Eukaryota</taxon>
        <taxon>Sar</taxon>
        <taxon>Alveolata</taxon>
        <taxon>Dinophyceae</taxon>
        <taxon>Suessiales</taxon>
        <taxon>Symbiodiniaceae</taxon>
        <taxon>Cladocopium</taxon>
    </lineage>
</organism>
<reference evidence="2" key="2">
    <citation type="submission" date="2024-04" db="EMBL/GenBank/DDBJ databases">
        <authorList>
            <person name="Chen Y."/>
            <person name="Shah S."/>
            <person name="Dougan E. K."/>
            <person name="Thang M."/>
            <person name="Chan C."/>
        </authorList>
    </citation>
    <scope>NUCLEOTIDE SEQUENCE [LARGE SCALE GENOMIC DNA]</scope>
</reference>
<dbReference type="AlphaFoldDB" id="A0A9P1BGW3"/>
<dbReference type="EMBL" id="CAMXCT020000061">
    <property type="protein sequence ID" value="CAL1126629.1"/>
    <property type="molecule type" value="Genomic_DNA"/>
</dbReference>
<gene>
    <name evidence="1" type="ORF">C1SCF055_LOCUS1773</name>
</gene>
<evidence type="ECO:0000313" key="3">
    <source>
        <dbReference type="EMBL" id="CAL4760566.1"/>
    </source>
</evidence>
<dbReference type="EMBL" id="CAMXCT010000061">
    <property type="protein sequence ID" value="CAI3973254.1"/>
    <property type="molecule type" value="Genomic_DNA"/>
</dbReference>
<sequence length="487" mass="52750">MAKASLEALLARRRSACAEFESQPAATTADAGASGCSVASAKDQTHHLRDLQLGELLAERRNLCEVLESCPLQGSADVAWNKEVKKEKQKLWLESCPAKQIADVKCEDPLETRHANLPGRLAQRASSSGAMDSKVIPAPMIPAKAVANYLQQLPGAGDAVGSIGSEFVEKHLAYLNFEENHLLAILGIFLRYHDPCRLSELGLQSGVLNSVDWITQNVGPPPSPLRFLLGRLEEPTSGPEAREKAREMANCVSQLCSFLLEVENSLEAEVQMFFVLLAALKLPPAQPANSAVALWQEATEMLRATPRSTWSLLCDPSSDASSHSICCVAPDEVLQHIYERPAVDWRLVVLDLRSASSAVGLPVCVRLPLTSLEQLDLSSLPRDPAIHLCLVGDDLSQTEELCRHLCGMGMGHISMADGGWEQLEQLVMALGLELLPPSTPSPSPQPLPEVPVLPVSSWMDALKAPSWALGWAESSMSSGKEEELMDI</sequence>
<protein>
    <submittedName>
        <fullName evidence="3">K Homology domain-containing protein</fullName>
    </submittedName>
</protein>
<dbReference type="EMBL" id="CAMXCT030000061">
    <property type="protein sequence ID" value="CAL4760566.1"/>
    <property type="molecule type" value="Genomic_DNA"/>
</dbReference>
<keyword evidence="4" id="KW-1185">Reference proteome</keyword>
<evidence type="ECO:0000313" key="1">
    <source>
        <dbReference type="EMBL" id="CAI3973254.1"/>
    </source>
</evidence>
<reference evidence="1" key="1">
    <citation type="submission" date="2022-10" db="EMBL/GenBank/DDBJ databases">
        <authorList>
            <person name="Chen Y."/>
            <person name="Dougan E. K."/>
            <person name="Chan C."/>
            <person name="Rhodes N."/>
            <person name="Thang M."/>
        </authorList>
    </citation>
    <scope>NUCLEOTIDE SEQUENCE</scope>
</reference>
<name>A0A9P1BGW3_9DINO</name>
<proteinExistence type="predicted"/>
<evidence type="ECO:0000313" key="4">
    <source>
        <dbReference type="Proteomes" id="UP001152797"/>
    </source>
</evidence>
<evidence type="ECO:0000313" key="2">
    <source>
        <dbReference type="EMBL" id="CAL1126629.1"/>
    </source>
</evidence>